<reference evidence="2 3" key="1">
    <citation type="submission" date="2019-06" db="EMBL/GenBank/DDBJ databases">
        <title>Genome of Methylobacterium sp. 17Sr1-39.</title>
        <authorList>
            <person name="Seo T."/>
        </authorList>
    </citation>
    <scope>NUCLEOTIDE SEQUENCE [LARGE SCALE GENOMIC DNA]</scope>
    <source>
        <strain evidence="2 3">17Sr1-39</strain>
    </source>
</reference>
<dbReference type="Proteomes" id="UP000305267">
    <property type="component" value="Unassembled WGS sequence"/>
</dbReference>
<dbReference type="Pfam" id="PF10547">
    <property type="entry name" value="P22_AR_N"/>
    <property type="match status" value="1"/>
</dbReference>
<sequence>MSRFVTVPFHGDTLFAVEREDGVHVAIKPISDRLKLDWSAQLRRTKRDTLLAQGMAMVTIPSPGGPQEATCLPLRLLPGWLFGIGANQVKPEAREAVLSYQAECHEVLFRHFFGREGEGGTMPAEALPAREDTVSVRRSLVTEARQTFGTRAAGSLWFALGLPVVPEMRGTPPDLFTYTAVRQDAPAQGDASRSTSR</sequence>
<dbReference type="RefSeq" id="WP_139040363.1">
    <property type="nucleotide sequence ID" value="NZ_VDDA01000042.1"/>
</dbReference>
<comment type="caution">
    <text evidence="2">The sequence shown here is derived from an EMBL/GenBank/DDBJ whole genome shotgun (WGS) entry which is preliminary data.</text>
</comment>
<evidence type="ECO:0000259" key="1">
    <source>
        <dbReference type="Pfam" id="PF10547"/>
    </source>
</evidence>
<dbReference type="EMBL" id="VDDA01000042">
    <property type="protein sequence ID" value="TNC07107.1"/>
    <property type="molecule type" value="Genomic_DNA"/>
</dbReference>
<evidence type="ECO:0000313" key="3">
    <source>
        <dbReference type="Proteomes" id="UP000305267"/>
    </source>
</evidence>
<dbReference type="AlphaFoldDB" id="A0A5C4L618"/>
<gene>
    <name evidence="2" type="ORF">FF100_33590</name>
</gene>
<dbReference type="OrthoDB" id="1042522at2"/>
<feature type="domain" description="Antirepressor protein ant N-terminal" evidence="1">
    <location>
        <begin position="6"/>
        <end position="114"/>
    </location>
</feature>
<keyword evidence="3" id="KW-1185">Reference proteome</keyword>
<protein>
    <submittedName>
        <fullName evidence="2">Phage P22, antirepressor protein</fullName>
    </submittedName>
</protein>
<dbReference type="InterPro" id="IPR018875">
    <property type="entry name" value="Antirepressor_Ant_N"/>
</dbReference>
<organism evidence="2 3">
    <name type="scientific">Methylobacterium terricola</name>
    <dbReference type="NCBI Taxonomy" id="2583531"/>
    <lineage>
        <taxon>Bacteria</taxon>
        <taxon>Pseudomonadati</taxon>
        <taxon>Pseudomonadota</taxon>
        <taxon>Alphaproteobacteria</taxon>
        <taxon>Hyphomicrobiales</taxon>
        <taxon>Methylobacteriaceae</taxon>
        <taxon>Methylobacterium</taxon>
    </lineage>
</organism>
<dbReference type="PRINTS" id="PR01994">
    <property type="entry name" value="ANTIREPRESSR"/>
</dbReference>
<accession>A0A5C4L618</accession>
<name>A0A5C4L618_9HYPH</name>
<proteinExistence type="predicted"/>
<evidence type="ECO:0000313" key="2">
    <source>
        <dbReference type="EMBL" id="TNC07107.1"/>
    </source>
</evidence>